<keyword evidence="1" id="KW-1133">Transmembrane helix</keyword>
<evidence type="ECO:0000313" key="2">
    <source>
        <dbReference type="EMBL" id="TDQ45601.1"/>
    </source>
</evidence>
<comment type="caution">
    <text evidence="2">The sequence shown here is derived from an EMBL/GenBank/DDBJ whole genome shotgun (WGS) entry which is preliminary data.</text>
</comment>
<dbReference type="EMBL" id="SNYM01000019">
    <property type="protein sequence ID" value="TDQ45601.1"/>
    <property type="molecule type" value="Genomic_DNA"/>
</dbReference>
<reference evidence="2 3" key="1">
    <citation type="submission" date="2019-03" db="EMBL/GenBank/DDBJ databases">
        <title>Genomic Encyclopedia of Type Strains, Phase IV (KMG-IV): sequencing the most valuable type-strain genomes for metagenomic binning, comparative biology and taxonomic classification.</title>
        <authorList>
            <person name="Goeker M."/>
        </authorList>
    </citation>
    <scope>NUCLEOTIDE SEQUENCE [LARGE SCALE GENOMIC DNA]</scope>
    <source>
        <strain evidence="2 3">DSM 103792</strain>
    </source>
</reference>
<evidence type="ECO:0000313" key="3">
    <source>
        <dbReference type="Proteomes" id="UP000295375"/>
    </source>
</evidence>
<evidence type="ECO:0000256" key="1">
    <source>
        <dbReference type="SAM" id="Phobius"/>
    </source>
</evidence>
<feature type="transmembrane region" description="Helical" evidence="1">
    <location>
        <begin position="69"/>
        <end position="89"/>
    </location>
</feature>
<organism evidence="2 3">
    <name type="scientific">Permianibacter aggregans</name>
    <dbReference type="NCBI Taxonomy" id="1510150"/>
    <lineage>
        <taxon>Bacteria</taxon>
        <taxon>Pseudomonadati</taxon>
        <taxon>Pseudomonadota</taxon>
        <taxon>Gammaproteobacteria</taxon>
        <taxon>Pseudomonadales</taxon>
        <taxon>Pseudomonadaceae</taxon>
        <taxon>Permianibacter</taxon>
    </lineage>
</organism>
<dbReference type="AlphaFoldDB" id="A0A4R6UFN9"/>
<proteinExistence type="predicted"/>
<name>A0A4R6UFN9_9GAMM</name>
<protein>
    <submittedName>
        <fullName evidence="2">Uncharacterized protein</fullName>
    </submittedName>
</protein>
<dbReference type="Proteomes" id="UP000295375">
    <property type="component" value="Unassembled WGS sequence"/>
</dbReference>
<keyword evidence="1" id="KW-0472">Membrane</keyword>
<gene>
    <name evidence="2" type="ORF">EV696_11969</name>
</gene>
<feature type="non-terminal residue" evidence="2">
    <location>
        <position position="1"/>
    </location>
</feature>
<feature type="transmembrane region" description="Helical" evidence="1">
    <location>
        <begin position="95"/>
        <end position="115"/>
    </location>
</feature>
<sequence>QNNLETALSQITLDIDTENDIRAAVESGKQVTTHQSPITYHGWTGAGYIITDTESGAGAYKISGGADGAIFILTLFFFVAVFAIAAFIILNTSVFLGIGLLVWEAFGFASWIYDIQNAQSFEDFSRGSAGAVIVGALGFLGFGGVAEALIARWIGIIFGTALTNPFGWFY</sequence>
<keyword evidence="3" id="KW-1185">Reference proteome</keyword>
<accession>A0A4R6UFN9</accession>
<keyword evidence="1" id="KW-0812">Transmembrane</keyword>